<dbReference type="Gene3D" id="3.40.30.10">
    <property type="entry name" value="Glutaredoxin"/>
    <property type="match status" value="1"/>
</dbReference>
<dbReference type="InterPro" id="IPR000866">
    <property type="entry name" value="AhpC/TSA"/>
</dbReference>
<organism evidence="3 4">
    <name type="scientific">Novipirellula aureliae</name>
    <dbReference type="NCBI Taxonomy" id="2527966"/>
    <lineage>
        <taxon>Bacteria</taxon>
        <taxon>Pseudomonadati</taxon>
        <taxon>Planctomycetota</taxon>
        <taxon>Planctomycetia</taxon>
        <taxon>Pirellulales</taxon>
        <taxon>Pirellulaceae</taxon>
        <taxon>Novipirellula</taxon>
    </lineage>
</organism>
<reference evidence="3 4" key="1">
    <citation type="submission" date="2019-02" db="EMBL/GenBank/DDBJ databases">
        <title>Deep-cultivation of Planctomycetes and their phenomic and genomic characterization uncovers novel biology.</title>
        <authorList>
            <person name="Wiegand S."/>
            <person name="Jogler M."/>
            <person name="Boedeker C."/>
            <person name="Pinto D."/>
            <person name="Vollmers J."/>
            <person name="Rivas-Marin E."/>
            <person name="Kohn T."/>
            <person name="Peeters S.H."/>
            <person name="Heuer A."/>
            <person name="Rast P."/>
            <person name="Oberbeckmann S."/>
            <person name="Bunk B."/>
            <person name="Jeske O."/>
            <person name="Meyerdierks A."/>
            <person name="Storesund J.E."/>
            <person name="Kallscheuer N."/>
            <person name="Luecker S."/>
            <person name="Lage O.M."/>
            <person name="Pohl T."/>
            <person name="Merkel B.J."/>
            <person name="Hornburger P."/>
            <person name="Mueller R.-W."/>
            <person name="Bruemmer F."/>
            <person name="Labrenz M."/>
            <person name="Spormann A.M."/>
            <person name="Op Den Camp H."/>
            <person name="Overmann J."/>
            <person name="Amann R."/>
            <person name="Jetten M.S.M."/>
            <person name="Mascher T."/>
            <person name="Medema M.H."/>
            <person name="Devos D.P."/>
            <person name="Kaster A.-K."/>
            <person name="Ovreas L."/>
            <person name="Rohde M."/>
            <person name="Galperin M.Y."/>
            <person name="Jogler C."/>
        </authorList>
    </citation>
    <scope>NUCLEOTIDE SEQUENCE [LARGE SCALE GENOMIC DNA]</scope>
    <source>
        <strain evidence="3 4">Q31b</strain>
    </source>
</reference>
<protein>
    <submittedName>
        <fullName evidence="3">Thiol-disulfide oxidoreductase ResA</fullName>
    </submittedName>
</protein>
<dbReference type="InterPro" id="IPR050553">
    <property type="entry name" value="Thioredoxin_ResA/DsbE_sf"/>
</dbReference>
<dbReference type="SUPFAM" id="SSF52833">
    <property type="entry name" value="Thioredoxin-like"/>
    <property type="match status" value="1"/>
</dbReference>
<dbReference type="InterPro" id="IPR013766">
    <property type="entry name" value="Thioredoxin_domain"/>
</dbReference>
<evidence type="ECO:0000313" key="4">
    <source>
        <dbReference type="Proteomes" id="UP000315471"/>
    </source>
</evidence>
<dbReference type="CDD" id="cd02966">
    <property type="entry name" value="TlpA_like_family"/>
    <property type="match status" value="1"/>
</dbReference>
<dbReference type="Proteomes" id="UP000315471">
    <property type="component" value="Unassembled WGS sequence"/>
</dbReference>
<dbReference type="AlphaFoldDB" id="A0A5C6DKJ8"/>
<dbReference type="GO" id="GO:0016491">
    <property type="term" value="F:oxidoreductase activity"/>
    <property type="evidence" value="ECO:0007669"/>
    <property type="project" value="InterPro"/>
</dbReference>
<keyword evidence="4" id="KW-1185">Reference proteome</keyword>
<dbReference type="InterPro" id="IPR036249">
    <property type="entry name" value="Thioredoxin-like_sf"/>
</dbReference>
<gene>
    <name evidence="3" type="primary">resA_9</name>
    <name evidence="3" type="ORF">Q31b_46820</name>
</gene>
<feature type="region of interest" description="Disordered" evidence="1">
    <location>
        <begin position="1"/>
        <end position="28"/>
    </location>
</feature>
<evidence type="ECO:0000256" key="1">
    <source>
        <dbReference type="SAM" id="MobiDB-lite"/>
    </source>
</evidence>
<accession>A0A5C6DKJ8</accession>
<proteinExistence type="predicted"/>
<dbReference type="Pfam" id="PF00578">
    <property type="entry name" value="AhpC-TSA"/>
    <property type="match status" value="1"/>
</dbReference>
<dbReference type="GO" id="GO:0016209">
    <property type="term" value="F:antioxidant activity"/>
    <property type="evidence" value="ECO:0007669"/>
    <property type="project" value="InterPro"/>
</dbReference>
<dbReference type="PROSITE" id="PS51352">
    <property type="entry name" value="THIOREDOXIN_2"/>
    <property type="match status" value="1"/>
</dbReference>
<feature type="domain" description="Thioredoxin" evidence="2">
    <location>
        <begin position="173"/>
        <end position="237"/>
    </location>
</feature>
<dbReference type="PANTHER" id="PTHR42852">
    <property type="entry name" value="THIOL:DISULFIDE INTERCHANGE PROTEIN DSBE"/>
    <property type="match status" value="1"/>
</dbReference>
<evidence type="ECO:0000313" key="3">
    <source>
        <dbReference type="EMBL" id="TWU37893.1"/>
    </source>
</evidence>
<name>A0A5C6DKJ8_9BACT</name>
<dbReference type="EMBL" id="SJPY01000007">
    <property type="protein sequence ID" value="TWU37893.1"/>
    <property type="molecule type" value="Genomic_DNA"/>
</dbReference>
<comment type="caution">
    <text evidence="3">The sequence shown here is derived from an EMBL/GenBank/DDBJ whole genome shotgun (WGS) entry which is preliminary data.</text>
</comment>
<evidence type="ECO:0000259" key="2">
    <source>
        <dbReference type="PROSITE" id="PS51352"/>
    </source>
</evidence>
<sequence length="237" mass="26442">MGTRRNEAWRNPGRVPTQNQNHEVSIGGDGRPVIGKVIVPKTDARYHWGTNLIMTDSSKFDYPDGVEEMTPEEKENWYAEWVKTDEGIAFTTKQQQIYAVVVGDDGAFRADDVPAGDYVLTLSINATMPHGQCRIGESLGTAVHYFTIPEMPSGRSDEPLDVGHVTLELRRFVNVGDTAPSLQATTLSGDAIKLSDFAGKYALLDFWATWCGPYLAEMPNLRKAQEQYKDDERLVIE</sequence>
<dbReference type="PANTHER" id="PTHR42852:SF13">
    <property type="entry name" value="PROTEIN DIPZ"/>
    <property type="match status" value="1"/>
</dbReference>